<evidence type="ECO:0000313" key="2">
    <source>
        <dbReference type="EMBL" id="AKS29725.1"/>
    </source>
</evidence>
<accession>A0A0R7UEF5</accession>
<name>A0A0R7UEF5_AMPAM</name>
<proteinExistence type="evidence at transcript level"/>
<reference evidence="2" key="1">
    <citation type="journal article" date="2015" name="J Appl Biol Biotechnol">
        <title>cDNA cloning and analysis of alanine-rich cuticle protein gene of common fouling barnacle, Balanus amphitrite.</title>
        <authorList>
            <person name="Jagtap C.B."/>
            <person name="Tiwari O.K."/>
            <person name="Kumar P."/>
        </authorList>
    </citation>
    <scope>NUCLEOTIDE SEQUENCE</scope>
</reference>
<feature type="chain" id="PRO_5006587725" evidence="1">
    <location>
        <begin position="17"/>
        <end position="101"/>
    </location>
</feature>
<gene>
    <name evidence="2" type="primary">BCP-2</name>
</gene>
<evidence type="ECO:0000256" key="1">
    <source>
        <dbReference type="SAM" id="SignalP"/>
    </source>
</evidence>
<dbReference type="OrthoDB" id="6393242at2759"/>
<dbReference type="AlphaFoldDB" id="A0A0R7UEF5"/>
<sequence>MIRAVVFALLVAVASAAFIPVVDVDRSYPIRDEFDRPIYTLGQKAAFDVRTKTARTEQDVPIVPVAPAVTYHAAAPVAYHAAPVSYHAAPLAYHASPYAAW</sequence>
<keyword evidence="1" id="KW-0732">Signal</keyword>
<dbReference type="EMBL" id="KT240138">
    <property type="protein sequence ID" value="AKS29725.1"/>
    <property type="molecule type" value="mRNA"/>
</dbReference>
<organism evidence="2">
    <name type="scientific">Amphibalanus amphitrite</name>
    <name type="common">Striped barnacle</name>
    <name type="synonym">Balanus amphitrite</name>
    <dbReference type="NCBI Taxonomy" id="1232801"/>
    <lineage>
        <taxon>Eukaryota</taxon>
        <taxon>Metazoa</taxon>
        <taxon>Ecdysozoa</taxon>
        <taxon>Arthropoda</taxon>
        <taxon>Crustacea</taxon>
        <taxon>Multicrustacea</taxon>
        <taxon>Cirripedia</taxon>
        <taxon>Thoracica</taxon>
        <taxon>Thoracicalcarea</taxon>
        <taxon>Balanomorpha</taxon>
        <taxon>Balanoidea</taxon>
        <taxon>Balanidae</taxon>
        <taxon>Amphibalaninae</taxon>
        <taxon>Amphibalanus</taxon>
    </lineage>
</organism>
<feature type="signal peptide" evidence="1">
    <location>
        <begin position="1"/>
        <end position="16"/>
    </location>
</feature>
<protein>
    <submittedName>
        <fullName evidence="2">Cuticle protein</fullName>
    </submittedName>
</protein>